<evidence type="ECO:0000313" key="3">
    <source>
        <dbReference type="Proteomes" id="UP000198535"/>
    </source>
</evidence>
<dbReference type="AlphaFoldDB" id="A0A1I4T1R4"/>
<dbReference type="Proteomes" id="UP000198535">
    <property type="component" value="Unassembled WGS sequence"/>
</dbReference>
<evidence type="ECO:0000313" key="2">
    <source>
        <dbReference type="EMBL" id="SFM70557.1"/>
    </source>
</evidence>
<gene>
    <name evidence="2" type="ORF">SAMN04488696_2133</name>
</gene>
<dbReference type="InterPro" id="IPR007210">
    <property type="entry name" value="ABC_Gly_betaine_transp_sub-bd"/>
</dbReference>
<reference evidence="3" key="1">
    <citation type="submission" date="2016-10" db="EMBL/GenBank/DDBJ databases">
        <authorList>
            <person name="Varghese N."/>
            <person name="Submissions S."/>
        </authorList>
    </citation>
    <scope>NUCLEOTIDE SEQUENCE [LARGE SCALE GENOMIC DNA]</scope>
    <source>
        <strain evidence="3">Mob M</strain>
    </source>
</reference>
<dbReference type="PROSITE" id="PS51257">
    <property type="entry name" value="PROKAR_LIPOPROTEIN"/>
    <property type="match status" value="1"/>
</dbReference>
<dbReference type="SUPFAM" id="SSF53850">
    <property type="entry name" value="Periplasmic binding protein-like II"/>
    <property type="match status" value="1"/>
</dbReference>
<dbReference type="InterPro" id="IPR041894">
    <property type="entry name" value="PBP2_ProX-like"/>
</dbReference>
<protein>
    <submittedName>
        <fullName evidence="2">Osmoprotectant transport system substrate-binding protein</fullName>
    </submittedName>
</protein>
<organism evidence="2 3">
    <name type="scientific">Methanolobus profundi</name>
    <dbReference type="NCBI Taxonomy" id="487685"/>
    <lineage>
        <taxon>Archaea</taxon>
        <taxon>Methanobacteriati</taxon>
        <taxon>Methanobacteriota</taxon>
        <taxon>Stenosarchaea group</taxon>
        <taxon>Methanomicrobia</taxon>
        <taxon>Methanosarcinales</taxon>
        <taxon>Methanosarcinaceae</taxon>
        <taxon>Methanolobus</taxon>
    </lineage>
</organism>
<dbReference type="GO" id="GO:0022857">
    <property type="term" value="F:transmembrane transporter activity"/>
    <property type="evidence" value="ECO:0007669"/>
    <property type="project" value="InterPro"/>
</dbReference>
<dbReference type="RefSeq" id="WP_091936729.1">
    <property type="nucleotide sequence ID" value="NZ_FOUJ01000004.1"/>
</dbReference>
<feature type="domain" description="ABC-type glycine betaine transport system substrate-binding" evidence="1">
    <location>
        <begin position="45"/>
        <end position="307"/>
    </location>
</feature>
<name>A0A1I4T1R4_9EURY</name>
<dbReference type="Pfam" id="PF04069">
    <property type="entry name" value="OpuAC"/>
    <property type="match status" value="1"/>
</dbReference>
<accession>A0A1I4T1R4</accession>
<keyword evidence="3" id="KW-1185">Reference proteome</keyword>
<dbReference type="CDD" id="cd13607">
    <property type="entry name" value="PBP2_AfProX_like"/>
    <property type="match status" value="1"/>
</dbReference>
<dbReference type="OrthoDB" id="76236at2157"/>
<proteinExistence type="predicted"/>
<dbReference type="GO" id="GO:0043190">
    <property type="term" value="C:ATP-binding cassette (ABC) transporter complex"/>
    <property type="evidence" value="ECO:0007669"/>
    <property type="project" value="InterPro"/>
</dbReference>
<dbReference type="Gene3D" id="3.40.190.10">
    <property type="entry name" value="Periplasmic binding protein-like II"/>
    <property type="match status" value="1"/>
</dbReference>
<sequence length="315" mass="35346">MKKTILILLVVIMALFAAGCTDQTSDMADNTDMEDATDQQMKEETIVIGSKLFQESYILAHMTALVLEDAGYDTDVKQGLGGTFVNYEALKAGQIHTYAEYTGTAYSQILSLEQLDNWDRQVVYNMTEEGLMEQDGVMIVSNLGFEDAYAIAVQEEWAAENNVTKISDLEPYAAEMTIGTDPEFATREDGLPRITEVYGFEFMDYKQAVATVMYEAIRNDEVNAISAYTTDTRNEVFDLRVLEDDKNALPPYDAILIVTEEFADENPEAIAAMKKLDGAIDTDTMRQLNYQFDIEQKEPRDIAYEFLVAEGIIEG</sequence>
<dbReference type="Gene3D" id="3.40.190.120">
    <property type="entry name" value="Osmoprotection protein (prox), domain 2"/>
    <property type="match status" value="1"/>
</dbReference>
<dbReference type="EMBL" id="FOUJ01000004">
    <property type="protein sequence ID" value="SFM70557.1"/>
    <property type="molecule type" value="Genomic_DNA"/>
</dbReference>
<dbReference type="STRING" id="487685.SAMN04488696_2133"/>
<evidence type="ECO:0000259" key="1">
    <source>
        <dbReference type="Pfam" id="PF04069"/>
    </source>
</evidence>